<evidence type="ECO:0000313" key="11">
    <source>
        <dbReference type="Proteomes" id="UP000231569"/>
    </source>
</evidence>
<dbReference type="HAMAP" id="MF_01315">
    <property type="entry name" value="Ribosomal_uS13"/>
    <property type="match status" value="1"/>
</dbReference>
<protein>
    <recommendedName>
        <fullName evidence="6 7">Small ribosomal subunit protein uS13</fullName>
    </recommendedName>
</protein>
<keyword evidence="7" id="KW-0820">tRNA-binding</keyword>
<dbReference type="PROSITE" id="PS00646">
    <property type="entry name" value="RIBOSOMAL_S13_1"/>
    <property type="match status" value="1"/>
</dbReference>
<dbReference type="PIRSF" id="PIRSF002134">
    <property type="entry name" value="Ribosomal_S13"/>
    <property type="match status" value="1"/>
</dbReference>
<dbReference type="Gene3D" id="4.10.910.10">
    <property type="entry name" value="30s ribosomal protein s13, domain 2"/>
    <property type="match status" value="1"/>
</dbReference>
<dbReference type="PANTHER" id="PTHR10871:SF1">
    <property type="entry name" value="SMALL RIBOSOMAL SUBUNIT PROTEIN US13M"/>
    <property type="match status" value="1"/>
</dbReference>
<evidence type="ECO:0000256" key="8">
    <source>
        <dbReference type="RuleBase" id="RU003830"/>
    </source>
</evidence>
<reference evidence="11" key="1">
    <citation type="submission" date="2017-09" db="EMBL/GenBank/DDBJ databases">
        <title>Depth-based differentiation of microbial function through sediment-hosted aquifers and enrichment of novel symbionts in the deep terrestrial subsurface.</title>
        <authorList>
            <person name="Probst A.J."/>
            <person name="Ladd B."/>
            <person name="Jarett J.K."/>
            <person name="Geller-Mcgrath D.E."/>
            <person name="Sieber C.M.K."/>
            <person name="Emerson J.B."/>
            <person name="Anantharaman K."/>
            <person name="Thomas B.C."/>
            <person name="Malmstrom R."/>
            <person name="Stieglmeier M."/>
            <person name="Klingl A."/>
            <person name="Woyke T."/>
            <person name="Ryan C.M."/>
            <person name="Banfield J.F."/>
        </authorList>
    </citation>
    <scope>NUCLEOTIDE SEQUENCE [LARGE SCALE GENOMIC DNA]</scope>
</reference>
<dbReference type="GO" id="GO:0015935">
    <property type="term" value="C:small ribosomal subunit"/>
    <property type="evidence" value="ECO:0007669"/>
    <property type="project" value="TreeGrafter"/>
</dbReference>
<keyword evidence="2 7" id="KW-0699">rRNA-binding</keyword>
<keyword evidence="3 7" id="KW-0694">RNA-binding</keyword>
<dbReference type="GO" id="GO:0003735">
    <property type="term" value="F:structural constituent of ribosome"/>
    <property type="evidence" value="ECO:0007669"/>
    <property type="project" value="InterPro"/>
</dbReference>
<evidence type="ECO:0000256" key="7">
    <source>
        <dbReference type="HAMAP-Rule" id="MF_01315"/>
    </source>
</evidence>
<comment type="similarity">
    <text evidence="1 7 8">Belongs to the universal ribosomal protein uS13 family.</text>
</comment>
<dbReference type="GO" id="GO:0019843">
    <property type="term" value="F:rRNA binding"/>
    <property type="evidence" value="ECO:0007669"/>
    <property type="project" value="UniProtKB-UniRule"/>
</dbReference>
<dbReference type="SUPFAM" id="SSF46946">
    <property type="entry name" value="S13-like H2TH domain"/>
    <property type="match status" value="1"/>
</dbReference>
<dbReference type="GO" id="GO:0006412">
    <property type="term" value="P:translation"/>
    <property type="evidence" value="ECO:0007669"/>
    <property type="project" value="UniProtKB-UniRule"/>
</dbReference>
<accession>A0A2M8KU92</accession>
<evidence type="ECO:0000256" key="4">
    <source>
        <dbReference type="ARBA" id="ARBA00022980"/>
    </source>
</evidence>
<dbReference type="EMBL" id="PFEE01000063">
    <property type="protein sequence ID" value="PJE63505.1"/>
    <property type="molecule type" value="Genomic_DNA"/>
</dbReference>
<evidence type="ECO:0000256" key="6">
    <source>
        <dbReference type="ARBA" id="ARBA00035166"/>
    </source>
</evidence>
<dbReference type="AlphaFoldDB" id="A0A2M8KU92"/>
<gene>
    <name evidence="7" type="primary">rpsM</name>
    <name evidence="10" type="ORF">COU89_03075</name>
</gene>
<dbReference type="InterPro" id="IPR027437">
    <property type="entry name" value="Rbsml_uS13_C"/>
</dbReference>
<comment type="caution">
    <text evidence="10">The sequence shown here is derived from an EMBL/GenBank/DDBJ whole genome shotgun (WGS) entry which is preliminary data.</text>
</comment>
<dbReference type="InterPro" id="IPR019980">
    <property type="entry name" value="Ribosomal_uS13_bac-type"/>
</dbReference>
<dbReference type="InterPro" id="IPR001892">
    <property type="entry name" value="Ribosomal_uS13"/>
</dbReference>
<evidence type="ECO:0000256" key="5">
    <source>
        <dbReference type="ARBA" id="ARBA00023274"/>
    </source>
</evidence>
<dbReference type="Proteomes" id="UP000231569">
    <property type="component" value="Unassembled WGS sequence"/>
</dbReference>
<dbReference type="PROSITE" id="PS50159">
    <property type="entry name" value="RIBOSOMAL_S13_2"/>
    <property type="match status" value="1"/>
</dbReference>
<evidence type="ECO:0000256" key="1">
    <source>
        <dbReference type="ARBA" id="ARBA00008080"/>
    </source>
</evidence>
<dbReference type="NCBIfam" id="TIGR03631">
    <property type="entry name" value="uS13_bact"/>
    <property type="match status" value="1"/>
</dbReference>
<dbReference type="FunFam" id="1.10.8.50:FF:000001">
    <property type="entry name" value="30S ribosomal protein S13"/>
    <property type="match status" value="1"/>
</dbReference>
<dbReference type="GO" id="GO:0005829">
    <property type="term" value="C:cytosol"/>
    <property type="evidence" value="ECO:0007669"/>
    <property type="project" value="TreeGrafter"/>
</dbReference>
<name>A0A2M8KU92_9BACT</name>
<dbReference type="Gene3D" id="1.10.8.50">
    <property type="match status" value="1"/>
</dbReference>
<feature type="compositionally biased region" description="Basic residues" evidence="9">
    <location>
        <begin position="101"/>
        <end position="116"/>
    </location>
</feature>
<feature type="region of interest" description="Disordered" evidence="9">
    <location>
        <begin position="98"/>
        <end position="117"/>
    </location>
</feature>
<evidence type="ECO:0000256" key="9">
    <source>
        <dbReference type="SAM" id="MobiDB-lite"/>
    </source>
</evidence>
<dbReference type="InterPro" id="IPR010979">
    <property type="entry name" value="Ribosomal_uS13-like_H2TH"/>
</dbReference>
<keyword evidence="5 7" id="KW-0687">Ribonucleoprotein</keyword>
<evidence type="ECO:0000256" key="3">
    <source>
        <dbReference type="ARBA" id="ARBA00022884"/>
    </source>
</evidence>
<sequence>MIRISGVNIPEKLRIDYALTLVYGVGPGRAIEILKETKLDVTRRTHELTDEEVRKIQMYIDEHFKVEGNLRSEVNENIKRLREIHCYRGLRHIRGLPTRGQRTRSNARTRKGKKHTVGALTKEAWAKVDQVTPEKGAPAPTQK</sequence>
<organism evidence="10 11">
    <name type="scientific">Candidatus Roizmanbacteria bacterium CG10_big_fil_rev_8_21_14_0_10_45_7</name>
    <dbReference type="NCBI Taxonomy" id="1974854"/>
    <lineage>
        <taxon>Bacteria</taxon>
        <taxon>Candidatus Roizmaniibacteriota</taxon>
    </lineage>
</organism>
<dbReference type="InterPro" id="IPR018269">
    <property type="entry name" value="Ribosomal_uS13_CS"/>
</dbReference>
<keyword evidence="4 7" id="KW-0689">Ribosomal protein</keyword>
<comment type="function">
    <text evidence="7">Located at the top of the head of the 30S subunit, it contacts several helices of the 16S rRNA. In the 70S ribosome it contacts the 23S rRNA (bridge B1a) and protein L5 of the 50S subunit (bridge B1b), connecting the 2 subunits; these bridges are implicated in subunit movement. Contacts the tRNAs in the A and P-sites.</text>
</comment>
<dbReference type="GO" id="GO:0000049">
    <property type="term" value="F:tRNA binding"/>
    <property type="evidence" value="ECO:0007669"/>
    <property type="project" value="UniProtKB-UniRule"/>
</dbReference>
<proteinExistence type="inferred from homology"/>
<comment type="subunit">
    <text evidence="7">Part of the 30S ribosomal subunit. Forms a loose heterodimer with protein S19. Forms two bridges to the 50S subunit in the 70S ribosome.</text>
</comment>
<evidence type="ECO:0000313" key="10">
    <source>
        <dbReference type="EMBL" id="PJE63505.1"/>
    </source>
</evidence>
<dbReference type="Pfam" id="PF00416">
    <property type="entry name" value="Ribosomal_S13"/>
    <property type="match status" value="1"/>
</dbReference>
<evidence type="ECO:0000256" key="2">
    <source>
        <dbReference type="ARBA" id="ARBA00022730"/>
    </source>
</evidence>
<dbReference type="PANTHER" id="PTHR10871">
    <property type="entry name" value="30S RIBOSOMAL PROTEIN S13/40S RIBOSOMAL PROTEIN S18"/>
    <property type="match status" value="1"/>
</dbReference>